<evidence type="ECO:0000259" key="2">
    <source>
        <dbReference type="Pfam" id="PF22600"/>
    </source>
</evidence>
<feature type="compositionally biased region" description="Basic and acidic residues" evidence="1">
    <location>
        <begin position="479"/>
        <end position="488"/>
    </location>
</feature>
<feature type="region of interest" description="Disordered" evidence="1">
    <location>
        <begin position="744"/>
        <end position="945"/>
    </location>
</feature>
<feature type="region of interest" description="Disordered" evidence="1">
    <location>
        <begin position="1147"/>
        <end position="1232"/>
    </location>
</feature>
<evidence type="ECO:0000259" key="3">
    <source>
        <dbReference type="Pfam" id="PF26180"/>
    </source>
</evidence>
<dbReference type="Gene3D" id="1.10.1410.10">
    <property type="match status" value="1"/>
</dbReference>
<feature type="compositionally biased region" description="Basic and acidic residues" evidence="1">
    <location>
        <begin position="794"/>
        <end position="808"/>
    </location>
</feature>
<feature type="region of interest" description="Disordered" evidence="1">
    <location>
        <begin position="1299"/>
        <end position="1334"/>
    </location>
</feature>
<dbReference type="FunFam" id="3.30.460.10:FF:000046">
    <property type="entry name" value="PAP/OAS1 substrate-binding domain superfamily"/>
    <property type="match status" value="1"/>
</dbReference>
<feature type="compositionally biased region" description="Polar residues" evidence="1">
    <location>
        <begin position="550"/>
        <end position="565"/>
    </location>
</feature>
<dbReference type="InterPro" id="IPR054708">
    <property type="entry name" value="MTPAP-like_central"/>
</dbReference>
<feature type="domain" description="PAP/OAS1 substrate-binding-related" evidence="3">
    <location>
        <begin position="177"/>
        <end position="369"/>
    </location>
</feature>
<evidence type="ECO:0000313" key="5">
    <source>
        <dbReference type="Proteomes" id="UP001314170"/>
    </source>
</evidence>
<feature type="compositionally biased region" description="Polar residues" evidence="1">
    <location>
        <begin position="504"/>
        <end position="522"/>
    </location>
</feature>
<dbReference type="CDD" id="cd05402">
    <property type="entry name" value="NT_PAP_TUTase"/>
    <property type="match status" value="1"/>
</dbReference>
<organism evidence="4 5">
    <name type="scientific">Dovyalis caffra</name>
    <dbReference type="NCBI Taxonomy" id="77055"/>
    <lineage>
        <taxon>Eukaryota</taxon>
        <taxon>Viridiplantae</taxon>
        <taxon>Streptophyta</taxon>
        <taxon>Embryophyta</taxon>
        <taxon>Tracheophyta</taxon>
        <taxon>Spermatophyta</taxon>
        <taxon>Magnoliopsida</taxon>
        <taxon>eudicotyledons</taxon>
        <taxon>Gunneridae</taxon>
        <taxon>Pentapetalae</taxon>
        <taxon>rosids</taxon>
        <taxon>fabids</taxon>
        <taxon>Malpighiales</taxon>
        <taxon>Salicaceae</taxon>
        <taxon>Flacourtieae</taxon>
        <taxon>Dovyalis</taxon>
    </lineage>
</organism>
<dbReference type="InterPro" id="IPR058920">
    <property type="entry name" value="PAP-OAS1-bd-rel"/>
</dbReference>
<protein>
    <recommendedName>
        <fullName evidence="6">Polymerase nucleotidyl transferase domain-containing protein</fullName>
    </recommendedName>
</protein>
<dbReference type="Proteomes" id="UP001314170">
    <property type="component" value="Unassembled WGS sequence"/>
</dbReference>
<keyword evidence="5" id="KW-1185">Reference proteome</keyword>
<dbReference type="Pfam" id="PF22600">
    <property type="entry name" value="MTPAP-like_central"/>
    <property type="match status" value="1"/>
</dbReference>
<feature type="compositionally biased region" description="Low complexity" evidence="1">
    <location>
        <begin position="1169"/>
        <end position="1184"/>
    </location>
</feature>
<name>A0AAV1SBD7_9ROSI</name>
<dbReference type="PANTHER" id="PTHR45979">
    <property type="entry name" value="PAP/OAS1 SUBSTRATE-BINDING DOMAIN SUPERFAMILY"/>
    <property type="match status" value="1"/>
</dbReference>
<dbReference type="InterPro" id="IPR043519">
    <property type="entry name" value="NT_sf"/>
</dbReference>
<evidence type="ECO:0008006" key="6">
    <source>
        <dbReference type="Google" id="ProtNLM"/>
    </source>
</evidence>
<feature type="compositionally biased region" description="Basic and acidic residues" evidence="1">
    <location>
        <begin position="1156"/>
        <end position="1166"/>
    </location>
</feature>
<reference evidence="4 5" key="1">
    <citation type="submission" date="2024-01" db="EMBL/GenBank/DDBJ databases">
        <authorList>
            <person name="Waweru B."/>
        </authorList>
    </citation>
    <scope>NUCLEOTIDE SEQUENCE [LARGE SCALE GENOMIC DNA]</scope>
</reference>
<comment type="caution">
    <text evidence="4">The sequence shown here is derived from an EMBL/GenBank/DDBJ whole genome shotgun (WGS) entry which is preliminary data.</text>
</comment>
<sequence length="1334" mass="147432">MGEHEGWAQPPSGLLPNGLLPNEAASVIRVLDSERWSKAEERTAELIACIQPNQPSEELRNAVADYVQRLIAKCFPCQVFTFGSVPLKTYLPDGDIDLTAFSKNPNLKDSWVHQVRDMLENEEKNENAEFRVKEVQYIQAEVKIIKCLVENIVVDISFNQLGGLCTLCFLEEVDNLINQNHLFKRSIILIKAWCYYESRILGAHHGLISTYALETLVLYIFHVFNNSFAGPLEVLYRFLEFFSKFDWDTFCVSLWGPVPINSLPDVTAEPPRKDGGELLLSKLFLEACSAVYAVLPAGRNNQEQPFLTKHFNVIDPLRVNNNLGRSVSKGNFFRIRSAFAFGAKRLARSLDCPTEDLCFEVNQFFLNTWERHGSGHRPDAPRSDFWRLRLPNHDHLHEPENLRNNSSSKPSGLEVKDAAHGTHSVHSQHDNYSSESTSKGSEVATVSHTQSQKTYADTNSTRTTSDQSRRESTSNQSLHVDKSQRSAKPDNFVADFQGRYSFARTRSSPELTETYGEISSQGRHNKVQDSGKGQAPSAGLDHSRRKNLEADNSANHDISSSTDDPSSVRHAISHQSLDPAAASNSYHNDSGLGAMGEELVSILGTQGMHQEEQDLVNVMASSTGLGFSGQVHVPLNMAPSHVSPMGYGQTNMGVMGPTNIPFIETPWGSNMQFPQGLISSPLTHYFPGIELGSNQEDSIEPGNENFALMEMNVRETDFDFWHEQERGSPCGFYVDNASFEMHQSYDSQPSSSSYNFVRSSQRGGSGNSLRVHKKFPRETRVSAREEPIDALTYQEKRGTEEYFDDRSASSRSFPTVRSKPPSESSWEGSSVKVSKLVKEKRGRKMVSSAVQSSVYGKGKSASEYSSSQTDDDDKEWNTVSTMGPGPERSAGSQSESAASLHVSRHQVPGYESAQQSESESLIPIAPVHLGPGSRQRSTDNSGAVPFTFYPTGPPVPFVTMLPLYNFPTKTGTSGASTSQVGSEEGLDNSDSGQNFGSSEGLDQSVVLSTSSSMRMAASVEPLEHKSDILNSDFASHWQNLQFGRLYQNTRNPAPMIYPSPVMVPPVYLQGHFPWDGPGRPVSTNMNLFTQLSSYGPRIVPVAPLQSASNRPAGVYQHYVDEMPRYRGGTGTYLPNPKVSVRDRHATNMRKGNHNYNRSDHHIDREGNWNNNYRARAAGRSNSRSQAEKSNSSPDRLAVGETQAERTWGSHKHDTFPSYQSQNGPIRSNSNQSGSANVAYGMYPLPSLNSGGVSSDGPTIPSVVMLSPYDHNAGYGSAEHLEFGSLGLVGFSGVNETLHLNDGSRSSGGFEDQRFHRSSVQRPLPDQPSSPRVQR</sequence>
<feature type="compositionally biased region" description="Basic and acidic residues" evidence="1">
    <location>
        <begin position="776"/>
        <end position="787"/>
    </location>
</feature>
<feature type="compositionally biased region" description="Low complexity" evidence="1">
    <location>
        <begin position="744"/>
        <end position="754"/>
    </location>
</feature>
<dbReference type="InterPro" id="IPR058921">
    <property type="entry name" value="PAP/OAS1-rel"/>
</dbReference>
<dbReference type="SUPFAM" id="SSF81301">
    <property type="entry name" value="Nucleotidyltransferase"/>
    <property type="match status" value="1"/>
</dbReference>
<dbReference type="SUPFAM" id="SSF81631">
    <property type="entry name" value="PAP/OAS1 substrate-binding domain"/>
    <property type="match status" value="1"/>
</dbReference>
<evidence type="ECO:0000313" key="4">
    <source>
        <dbReference type="EMBL" id="CAK7348734.1"/>
    </source>
</evidence>
<evidence type="ECO:0000256" key="1">
    <source>
        <dbReference type="SAM" id="MobiDB-lite"/>
    </source>
</evidence>
<dbReference type="Gene3D" id="3.30.460.10">
    <property type="entry name" value="Beta Polymerase, domain 2"/>
    <property type="match status" value="1"/>
</dbReference>
<dbReference type="PANTHER" id="PTHR45979:SF30">
    <property type="entry name" value="NUCLEOTIDYLTRANSFERASE"/>
    <property type="match status" value="1"/>
</dbReference>
<gene>
    <name evidence="4" type="ORF">DCAF_LOCUS21440</name>
</gene>
<feature type="compositionally biased region" description="Polar residues" evidence="1">
    <location>
        <begin position="809"/>
        <end position="828"/>
    </location>
</feature>
<feature type="domain" description="Poly(A) RNA polymerase mitochondrial-like central palm" evidence="2">
    <location>
        <begin position="44"/>
        <end position="164"/>
    </location>
</feature>
<proteinExistence type="predicted"/>
<dbReference type="FunFam" id="1.10.1410.10:FF:000013">
    <property type="entry name" value="PAP/OAS1 substrate-binding domain superfamily"/>
    <property type="match status" value="1"/>
</dbReference>
<feature type="compositionally biased region" description="Polar residues" evidence="1">
    <location>
        <begin position="970"/>
        <end position="981"/>
    </location>
</feature>
<feature type="compositionally biased region" description="Polar residues" evidence="1">
    <location>
        <begin position="1216"/>
        <end position="1232"/>
    </location>
</feature>
<accession>A0AAV1SBD7</accession>
<feature type="region of interest" description="Disordered" evidence="1">
    <location>
        <begin position="395"/>
        <end position="492"/>
    </location>
</feature>
<feature type="region of interest" description="Disordered" evidence="1">
    <location>
        <begin position="504"/>
        <end position="570"/>
    </location>
</feature>
<dbReference type="Pfam" id="PF26180">
    <property type="entry name" value="PAP-OAS1"/>
    <property type="match status" value="1"/>
</dbReference>
<dbReference type="EMBL" id="CAWUPB010001173">
    <property type="protein sequence ID" value="CAK7348734.1"/>
    <property type="molecule type" value="Genomic_DNA"/>
</dbReference>
<feature type="region of interest" description="Disordered" evidence="1">
    <location>
        <begin position="970"/>
        <end position="1000"/>
    </location>
</feature>
<feature type="compositionally biased region" description="Polar residues" evidence="1">
    <location>
        <begin position="430"/>
        <end position="466"/>
    </location>
</feature>
<feature type="compositionally biased region" description="Polar residues" evidence="1">
    <location>
        <begin position="988"/>
        <end position="1000"/>
    </location>
</feature>